<feature type="compositionally biased region" description="Pro residues" evidence="1">
    <location>
        <begin position="245"/>
        <end position="260"/>
    </location>
</feature>
<feature type="compositionally biased region" description="Gly residues" evidence="1">
    <location>
        <begin position="228"/>
        <end position="242"/>
    </location>
</feature>
<dbReference type="RefSeq" id="WP_264068752.1">
    <property type="nucleotide sequence ID" value="NZ_JACKTY010000030.1"/>
</dbReference>
<accession>A0ABT3CE53</accession>
<feature type="compositionally biased region" description="Pro residues" evidence="1">
    <location>
        <begin position="206"/>
        <end position="215"/>
    </location>
</feature>
<keyword evidence="2" id="KW-0812">Transmembrane</keyword>
<feature type="transmembrane region" description="Helical" evidence="2">
    <location>
        <begin position="142"/>
        <end position="162"/>
    </location>
</feature>
<reference evidence="3 4" key="1">
    <citation type="journal article" date="2022" name="BMC Genomics">
        <title>Comparative genome analysis of mycobacteria focusing on tRNA and non-coding RNA.</title>
        <authorList>
            <person name="Behra P.R.K."/>
            <person name="Pettersson B.M.F."/>
            <person name="Ramesh M."/>
            <person name="Das S."/>
            <person name="Dasgupta S."/>
            <person name="Kirsebom L.A."/>
        </authorList>
    </citation>
    <scope>NUCLEOTIDE SEQUENCE [LARGE SCALE GENOMIC DNA]</scope>
    <source>
        <strain evidence="3 4">DSM 44078</strain>
    </source>
</reference>
<name>A0ABT3CE53_9MYCO</name>
<feature type="transmembrane region" description="Helical" evidence="2">
    <location>
        <begin position="42"/>
        <end position="63"/>
    </location>
</feature>
<feature type="compositionally biased region" description="Low complexity" evidence="1">
    <location>
        <begin position="216"/>
        <end position="227"/>
    </location>
</feature>
<feature type="region of interest" description="Disordered" evidence="1">
    <location>
        <begin position="172"/>
        <end position="290"/>
    </location>
</feature>
<evidence type="ECO:0000313" key="3">
    <source>
        <dbReference type="EMBL" id="MCV7227750.1"/>
    </source>
</evidence>
<feature type="compositionally biased region" description="Low complexity" evidence="1">
    <location>
        <begin position="192"/>
        <end position="205"/>
    </location>
</feature>
<evidence type="ECO:0000256" key="1">
    <source>
        <dbReference type="SAM" id="MobiDB-lite"/>
    </source>
</evidence>
<sequence length="290" mass="29027">MTYSPGSPGSSPYGAQPSGSYGAPTPAYGQPAVDSGPSKLPLYLTAAVAAFGILAYLFSFGPMFTFNVDIGPFGTELSGTGGFGTQIAVVAALAAALLAGASLLPKATGYSAIVAVLAVLGVLLVAYQVFVKPQGVSIGWGLWVVLAMSFLQAVVAIGAVLLETGVLTAPAPRPKYEQPQYGQYGPPAGYWGQTPGQPQHQQQQPAGPPQGPRPGYPSQYPGYQQGPSTGGFGAVGPQGGAQSGPPTPPTGYPSFSPPPAVGSGQQQAPAQSSGQNQPQSPAPSPGPSSS</sequence>
<feature type="region of interest" description="Disordered" evidence="1">
    <location>
        <begin position="1"/>
        <end position="21"/>
    </location>
</feature>
<feature type="transmembrane region" description="Helical" evidence="2">
    <location>
        <begin position="83"/>
        <end position="103"/>
    </location>
</feature>
<evidence type="ECO:0000256" key="2">
    <source>
        <dbReference type="SAM" id="Phobius"/>
    </source>
</evidence>
<evidence type="ECO:0000313" key="4">
    <source>
        <dbReference type="Proteomes" id="UP001526201"/>
    </source>
</evidence>
<gene>
    <name evidence="3" type="ORF">H7J73_17130</name>
</gene>
<dbReference type="Pfam" id="PF17270">
    <property type="entry name" value="DUF5336"/>
    <property type="match status" value="1"/>
</dbReference>
<organism evidence="3 4">
    <name type="scientific">Mycolicibacterium komossense</name>
    <dbReference type="NCBI Taxonomy" id="1779"/>
    <lineage>
        <taxon>Bacteria</taxon>
        <taxon>Bacillati</taxon>
        <taxon>Actinomycetota</taxon>
        <taxon>Actinomycetes</taxon>
        <taxon>Mycobacteriales</taxon>
        <taxon>Mycobacteriaceae</taxon>
        <taxon>Mycolicibacterium</taxon>
    </lineage>
</organism>
<dbReference type="EMBL" id="JACKTY010000030">
    <property type="protein sequence ID" value="MCV7227750.1"/>
    <property type="molecule type" value="Genomic_DNA"/>
</dbReference>
<dbReference type="Proteomes" id="UP001526201">
    <property type="component" value="Unassembled WGS sequence"/>
</dbReference>
<protein>
    <submittedName>
        <fullName evidence="3">DUF5336 domain-containing protein</fullName>
    </submittedName>
</protein>
<feature type="compositionally biased region" description="Low complexity" evidence="1">
    <location>
        <begin position="261"/>
        <end position="279"/>
    </location>
</feature>
<feature type="transmembrane region" description="Helical" evidence="2">
    <location>
        <begin position="110"/>
        <end position="130"/>
    </location>
</feature>
<keyword evidence="2" id="KW-0472">Membrane</keyword>
<comment type="caution">
    <text evidence="3">The sequence shown here is derived from an EMBL/GenBank/DDBJ whole genome shotgun (WGS) entry which is preliminary data.</text>
</comment>
<proteinExistence type="predicted"/>
<feature type="compositionally biased region" description="Pro residues" evidence="1">
    <location>
        <begin position="280"/>
        <end position="290"/>
    </location>
</feature>
<dbReference type="InterPro" id="IPR035166">
    <property type="entry name" value="DUF5336"/>
</dbReference>
<keyword evidence="4" id="KW-1185">Reference proteome</keyword>
<keyword evidence="2" id="KW-1133">Transmembrane helix</keyword>